<geneLocation type="plasmid" evidence="1 2">
    <name>pLPU83d</name>
</geneLocation>
<dbReference type="EMBL" id="HG916855">
    <property type="protein sequence ID" value="CDM63021.1"/>
    <property type="molecule type" value="Genomic_DNA"/>
</dbReference>
<dbReference type="Proteomes" id="UP000019443">
    <property type="component" value="Plasmid pLPU83d"/>
</dbReference>
<dbReference type="HOGENOM" id="CLU_3047332_0_0_5"/>
<proteinExistence type="predicted"/>
<evidence type="ECO:0000313" key="1">
    <source>
        <dbReference type="EMBL" id="CDM63021.1"/>
    </source>
</evidence>
<gene>
    <name evidence="1" type="ORF">LPU83_pLPU83d_1651</name>
</gene>
<keyword evidence="1" id="KW-0614">Plasmid</keyword>
<keyword evidence="2" id="KW-1185">Reference proteome</keyword>
<reference evidence="1" key="1">
    <citation type="submission" date="2013-11" db="EMBL/GenBank/DDBJ databases">
        <title>Draft genome sequence of the broad-host-range Rhizobium sp. LPU83 strain, a member of the low-genetic diversity Oregon-like Rhizobium sp. group.</title>
        <authorList>
            <person name="Wibberg D."/>
            <person name="Puehler A."/>
            <person name="Schlueter A."/>
        </authorList>
    </citation>
    <scope>NUCLEOTIDE SEQUENCE [LARGE SCALE GENOMIC DNA]</scope>
    <source>
        <strain evidence="1">LPU83</strain>
        <plasmid evidence="1">pLPU83d</plasmid>
    </source>
</reference>
<evidence type="ECO:0000313" key="2">
    <source>
        <dbReference type="Proteomes" id="UP000019443"/>
    </source>
</evidence>
<accession>W6SA62</accession>
<sequence length="54" mass="5903">MRHVTYPPSAQAPIIDRCARNGSLDFVDILEVVCEASKHGHKGRTGRAKVLTSL</sequence>
<dbReference type="PATRIC" id="fig|348824.6.peg.7399"/>
<protein>
    <submittedName>
        <fullName evidence="1">Uncharacterized protein</fullName>
    </submittedName>
</protein>
<dbReference type="KEGG" id="rhl:LPU83_pLPU83d_1651"/>
<name>W6SA62_9HYPH</name>
<dbReference type="AlphaFoldDB" id="W6SA62"/>
<organism evidence="1 2">
    <name type="scientific">Rhizobium favelukesii</name>
    <dbReference type="NCBI Taxonomy" id="348824"/>
    <lineage>
        <taxon>Bacteria</taxon>
        <taxon>Pseudomonadati</taxon>
        <taxon>Pseudomonadota</taxon>
        <taxon>Alphaproteobacteria</taxon>
        <taxon>Hyphomicrobiales</taxon>
        <taxon>Rhizobiaceae</taxon>
        <taxon>Rhizobium/Agrobacterium group</taxon>
        <taxon>Rhizobium</taxon>
    </lineage>
</organism>